<name>A0A6P0UBH0_9FLAO</name>
<keyword evidence="1" id="KW-1133">Transmembrane helix</keyword>
<feature type="transmembrane region" description="Helical" evidence="1">
    <location>
        <begin position="12"/>
        <end position="30"/>
    </location>
</feature>
<keyword evidence="1" id="KW-0472">Membrane</keyword>
<dbReference type="InterPro" id="IPR037107">
    <property type="entry name" value="Put_OMP_sf"/>
</dbReference>
<evidence type="ECO:0000313" key="3">
    <source>
        <dbReference type="Proteomes" id="UP000468443"/>
    </source>
</evidence>
<dbReference type="InterPro" id="IPR018707">
    <property type="entry name" value="LpxR"/>
</dbReference>
<protein>
    <submittedName>
        <fullName evidence="2">DUF2219 family protein</fullName>
    </submittedName>
</protein>
<dbReference type="Proteomes" id="UP000468443">
    <property type="component" value="Unassembled WGS sequence"/>
</dbReference>
<dbReference type="EMBL" id="JAABOP010000002">
    <property type="protein sequence ID" value="NER10585.1"/>
    <property type="molecule type" value="Genomic_DNA"/>
</dbReference>
<reference evidence="2 3" key="1">
    <citation type="submission" date="2020-01" db="EMBL/GenBank/DDBJ databases">
        <title>Muriicola jejuensis KCTC 22299.</title>
        <authorList>
            <person name="Wang G."/>
        </authorList>
    </citation>
    <scope>NUCLEOTIDE SEQUENCE [LARGE SCALE GENOMIC DNA]</scope>
    <source>
        <strain evidence="2 3">KCTC 22299</strain>
    </source>
</reference>
<dbReference type="RefSeq" id="WP_283401243.1">
    <property type="nucleotide sequence ID" value="NZ_FXTW01000002.1"/>
</dbReference>
<keyword evidence="1" id="KW-0812">Transmembrane</keyword>
<dbReference type="Pfam" id="PF09982">
    <property type="entry name" value="LpxR"/>
    <property type="match status" value="1"/>
</dbReference>
<sequence>MIPKFLTSLKTLFGLYGSLPLGYLLLVTLINNPLYSQTITTGTRRNNEPNHQLSLQHDNDFFALSDRYYSSGLFLSYTRRLSTWEKGDENQQITLKLGQEVYTPADIKAREISEQDRPYVGFLGLRTGWSRVKENQAVDVSLLLGIAGNNSGAGGFQRWYHKIFVVSDPPVWTGEMNNTAHANLYVDYYREWTLAPLPFSVRTGIQPELAFGTRDQYGQLTWISYFGRRDPLRSSMAHHRIGATSREIYFSLRADYRYVAHNAMLEGNAAGDDSIFLIDALKHLFTAGLDVHHRFGQNEYRFGYRILTPEAKGTRAHKYVSLTYARNF</sequence>
<keyword evidence="3" id="KW-1185">Reference proteome</keyword>
<organism evidence="2 3">
    <name type="scientific">Muriicola jejuensis</name>
    <dbReference type="NCBI Taxonomy" id="504488"/>
    <lineage>
        <taxon>Bacteria</taxon>
        <taxon>Pseudomonadati</taxon>
        <taxon>Bacteroidota</taxon>
        <taxon>Flavobacteriia</taxon>
        <taxon>Flavobacteriales</taxon>
        <taxon>Flavobacteriaceae</taxon>
        <taxon>Muriicola</taxon>
    </lineage>
</organism>
<dbReference type="Gene3D" id="2.40.128.140">
    <property type="entry name" value="Outer membrane protein"/>
    <property type="match status" value="1"/>
</dbReference>
<evidence type="ECO:0000256" key="1">
    <source>
        <dbReference type="SAM" id="Phobius"/>
    </source>
</evidence>
<accession>A0A6P0UBH0</accession>
<proteinExistence type="predicted"/>
<comment type="caution">
    <text evidence="2">The sequence shown here is derived from an EMBL/GenBank/DDBJ whole genome shotgun (WGS) entry which is preliminary data.</text>
</comment>
<gene>
    <name evidence="2" type="ORF">GWK09_08655</name>
</gene>
<evidence type="ECO:0000313" key="2">
    <source>
        <dbReference type="EMBL" id="NER10585.1"/>
    </source>
</evidence>
<dbReference type="AlphaFoldDB" id="A0A6P0UBH0"/>